<sequence length="31" mass="3425">MEIAFYLAGLIAILATLRVISHTNPVHALLY</sequence>
<dbReference type="GO" id="GO:0016491">
    <property type="term" value="F:oxidoreductase activity"/>
    <property type="evidence" value="ECO:0007669"/>
    <property type="project" value="UniProtKB-KW"/>
</dbReference>
<keyword evidence="1" id="KW-0560">Oxidoreductase</keyword>
<evidence type="ECO:0000313" key="2">
    <source>
        <dbReference type="Proteomes" id="UP000307968"/>
    </source>
</evidence>
<dbReference type="Proteomes" id="UP000307968">
    <property type="component" value="Chromosome"/>
</dbReference>
<evidence type="ECO:0000313" key="1">
    <source>
        <dbReference type="EMBL" id="VTP65175.1"/>
    </source>
</evidence>
<dbReference type="EMBL" id="LR590463">
    <property type="protein sequence ID" value="VTP65175.1"/>
    <property type="molecule type" value="Genomic_DNA"/>
</dbReference>
<dbReference type="EC" id="1.6.99.5" evidence="1"/>
<dbReference type="AlphaFoldDB" id="A0A4U9HMZ6"/>
<reference evidence="1 2" key="1">
    <citation type="submission" date="2019-05" db="EMBL/GenBank/DDBJ databases">
        <authorList>
            <consortium name="Pathogen Informatics"/>
        </authorList>
    </citation>
    <scope>NUCLEOTIDE SEQUENCE [LARGE SCALE GENOMIC DNA]</scope>
    <source>
        <strain evidence="1 2">NCTC12971</strain>
    </source>
</reference>
<name>A0A4U9HMZ6_SERRU</name>
<accession>A0A4U9HMZ6</accession>
<organism evidence="1 2">
    <name type="scientific">Serratia rubidaea</name>
    <name type="common">Serratia marinorubra</name>
    <dbReference type="NCBI Taxonomy" id="61652"/>
    <lineage>
        <taxon>Bacteria</taxon>
        <taxon>Pseudomonadati</taxon>
        <taxon>Pseudomonadota</taxon>
        <taxon>Gammaproteobacteria</taxon>
        <taxon>Enterobacterales</taxon>
        <taxon>Yersiniaceae</taxon>
        <taxon>Serratia</taxon>
    </lineage>
</organism>
<proteinExistence type="predicted"/>
<protein>
    <submittedName>
        <fullName evidence="1">NADH-quinone oxidoreductase subunit J</fullName>
        <ecNumber evidence="1">1.6.99.5</ecNumber>
    </submittedName>
</protein>
<gene>
    <name evidence="1" type="primary">nuoJ_2</name>
    <name evidence="1" type="ORF">NCTC12971_03941</name>
</gene>